<protein>
    <submittedName>
        <fullName evidence="3">Alpha/beta fold hydrolase</fullName>
    </submittedName>
</protein>
<dbReference type="Proteomes" id="UP000538929">
    <property type="component" value="Unassembled WGS sequence"/>
</dbReference>
<accession>A0A7W3Y158</accession>
<keyword evidence="3" id="KW-0378">Hydrolase</keyword>
<reference evidence="4" key="1">
    <citation type="submission" date="2019-10" db="EMBL/GenBank/DDBJ databases">
        <title>Streptomyces sp. nov., a novel actinobacterium isolated from alkaline environment.</title>
        <authorList>
            <person name="Golinska P."/>
        </authorList>
    </citation>
    <scope>NUCLEOTIDE SEQUENCE [LARGE SCALE GENOMIC DNA]</scope>
    <source>
        <strain evidence="4">DSM 42118</strain>
    </source>
</reference>
<keyword evidence="4" id="KW-1185">Reference proteome</keyword>
<dbReference type="PANTHER" id="PTHR46438:SF11">
    <property type="entry name" value="LIPASE-RELATED"/>
    <property type="match status" value="1"/>
</dbReference>
<feature type="region of interest" description="Disordered" evidence="1">
    <location>
        <begin position="1"/>
        <end position="86"/>
    </location>
</feature>
<dbReference type="EMBL" id="VKHT01000216">
    <property type="protein sequence ID" value="MBB0244329.1"/>
    <property type="molecule type" value="Genomic_DNA"/>
</dbReference>
<organism evidence="3 4">
    <name type="scientific">Streptomyces alkaliphilus</name>
    <dbReference type="NCBI Taxonomy" id="1472722"/>
    <lineage>
        <taxon>Bacteria</taxon>
        <taxon>Bacillati</taxon>
        <taxon>Actinomycetota</taxon>
        <taxon>Actinomycetes</taxon>
        <taxon>Kitasatosporales</taxon>
        <taxon>Streptomycetaceae</taxon>
        <taxon>Streptomyces</taxon>
    </lineage>
</organism>
<dbReference type="SUPFAM" id="SSF53474">
    <property type="entry name" value="alpha/beta-Hydrolases"/>
    <property type="match status" value="1"/>
</dbReference>
<dbReference type="AlphaFoldDB" id="A0A7W3Y158"/>
<feature type="domain" description="AB hydrolase-1" evidence="2">
    <location>
        <begin position="104"/>
        <end position="342"/>
    </location>
</feature>
<feature type="compositionally biased region" description="Basic residues" evidence="1">
    <location>
        <begin position="49"/>
        <end position="63"/>
    </location>
</feature>
<comment type="caution">
    <text evidence="3">The sequence shown here is derived from an EMBL/GenBank/DDBJ whole genome shotgun (WGS) entry which is preliminary data.</text>
</comment>
<evidence type="ECO:0000313" key="3">
    <source>
        <dbReference type="EMBL" id="MBB0244329.1"/>
    </source>
</evidence>
<dbReference type="PRINTS" id="PR00111">
    <property type="entry name" value="ABHYDROLASE"/>
</dbReference>
<dbReference type="InterPro" id="IPR029058">
    <property type="entry name" value="AB_hydrolase_fold"/>
</dbReference>
<feature type="compositionally biased region" description="Basic and acidic residues" evidence="1">
    <location>
        <begin position="64"/>
        <end position="76"/>
    </location>
</feature>
<dbReference type="InterPro" id="IPR000073">
    <property type="entry name" value="AB_hydrolase_1"/>
</dbReference>
<proteinExistence type="predicted"/>
<dbReference type="Gene3D" id="3.40.50.1820">
    <property type="entry name" value="alpha/beta hydrolase"/>
    <property type="match status" value="1"/>
</dbReference>
<dbReference type="Pfam" id="PF00561">
    <property type="entry name" value="Abhydrolase_1"/>
    <property type="match status" value="1"/>
</dbReference>
<dbReference type="PANTHER" id="PTHR46438">
    <property type="entry name" value="ALPHA/BETA-HYDROLASES SUPERFAMILY PROTEIN"/>
    <property type="match status" value="1"/>
</dbReference>
<evidence type="ECO:0000259" key="2">
    <source>
        <dbReference type="Pfam" id="PF00561"/>
    </source>
</evidence>
<evidence type="ECO:0000256" key="1">
    <source>
        <dbReference type="SAM" id="MobiDB-lite"/>
    </source>
</evidence>
<dbReference type="GO" id="GO:0016787">
    <property type="term" value="F:hydrolase activity"/>
    <property type="evidence" value="ECO:0007669"/>
    <property type="project" value="UniProtKB-KW"/>
</dbReference>
<gene>
    <name evidence="3" type="ORF">FNQ90_09470</name>
</gene>
<sequence length="363" mass="39557">MMSMSSCGMPRASVGPGTDVPPRLPGRAPGARPPGGPPGRGRRAEFLAHPRRPGVRPRHSRHSRAGDQRVGSEREAPGSMRYESEQVATDGGVITVRRAGHDGPTLLFVHGMMVNGHVWDPLVERLGDRYRVVLPDLPLGGHRTALAADADRSPGAHADRVLNLARTLPGPVVLVGNDTGGAIAQIAAVREPTLFSRLVLLPSDAFDNCPPRLLTPLRPIAALPPLIRGICVGLRGRPFRRLLMKFVARSPVPDRQLAELLGALPHDRGVQRDLTGLLHTLRPEVTRKVVPRLGDYRRPVLIAWSRKDPLFPLAHAHRLAECFPNASVVIAERSRAFVSLDEPEWLATRLIEFMETEPAPDTA</sequence>
<name>A0A7W3Y158_9ACTN</name>
<evidence type="ECO:0000313" key="4">
    <source>
        <dbReference type="Proteomes" id="UP000538929"/>
    </source>
</evidence>